<dbReference type="EMBL" id="JABBGH010000001">
    <property type="protein sequence ID" value="NML65145.1"/>
    <property type="molecule type" value="Genomic_DNA"/>
</dbReference>
<evidence type="ECO:0000256" key="1">
    <source>
        <dbReference type="SAM" id="SignalP"/>
    </source>
</evidence>
<feature type="signal peptide" evidence="1">
    <location>
        <begin position="1"/>
        <end position="18"/>
    </location>
</feature>
<protein>
    <submittedName>
        <fullName evidence="2">Uncharacterized protein</fullName>
    </submittedName>
</protein>
<dbReference type="Proteomes" id="UP000559626">
    <property type="component" value="Unassembled WGS sequence"/>
</dbReference>
<keyword evidence="1" id="KW-0732">Signal</keyword>
<sequence length="154" mass="16941">MKHAVLPLLLVLGFRAQAQLAPLVRLAGIGTSMAVGSAANNRRQKETLFVVPATFGTHAIPQKRTPTGKLPKPDKGGTEIQALEQLLAGRYAALQADSTVILLSVAQEKEFSQLRTSLEAFNPFWNTGPYSAEMNCYRQHDDVRRRLARQATTR</sequence>
<feature type="chain" id="PRO_5031079437" evidence="1">
    <location>
        <begin position="19"/>
        <end position="154"/>
    </location>
</feature>
<proteinExistence type="predicted"/>
<accession>A0A7Y0FM52</accession>
<evidence type="ECO:0000313" key="3">
    <source>
        <dbReference type="Proteomes" id="UP000559626"/>
    </source>
</evidence>
<name>A0A7Y0FM52_9BACT</name>
<gene>
    <name evidence="2" type="ORF">HHL22_08000</name>
</gene>
<dbReference type="AlphaFoldDB" id="A0A7Y0FM52"/>
<comment type="caution">
    <text evidence="2">The sequence shown here is derived from an EMBL/GenBank/DDBJ whole genome shotgun (WGS) entry which is preliminary data.</text>
</comment>
<organism evidence="2 3">
    <name type="scientific">Hymenobacter polaris</name>
    <dbReference type="NCBI Taxonomy" id="2682546"/>
    <lineage>
        <taxon>Bacteria</taxon>
        <taxon>Pseudomonadati</taxon>
        <taxon>Bacteroidota</taxon>
        <taxon>Cytophagia</taxon>
        <taxon>Cytophagales</taxon>
        <taxon>Hymenobacteraceae</taxon>
        <taxon>Hymenobacter</taxon>
    </lineage>
</organism>
<dbReference type="RefSeq" id="WP_169530397.1">
    <property type="nucleotide sequence ID" value="NZ_JABBGH010000001.1"/>
</dbReference>
<evidence type="ECO:0000313" key="2">
    <source>
        <dbReference type="EMBL" id="NML65145.1"/>
    </source>
</evidence>
<reference evidence="2 3" key="1">
    <citation type="submission" date="2020-04" db="EMBL/GenBank/DDBJ databases">
        <title>Hymenobacter polaris sp. nov., isolated from Arctic soil.</title>
        <authorList>
            <person name="Dahal R.H."/>
        </authorList>
    </citation>
    <scope>NUCLEOTIDE SEQUENCE [LARGE SCALE GENOMIC DNA]</scope>
    <source>
        <strain evidence="2 3">RP-2-7</strain>
    </source>
</reference>
<keyword evidence="3" id="KW-1185">Reference proteome</keyword>